<name>A0A074LHW9_9BACT</name>
<sequence>MEGQTIIYPDNYLIALSETKIVIRIPENIPKHTEGNATGDFVYFILGPLGNHVEFFPMHIRFR</sequence>
<organism evidence="1 2">
    <name type="scientific">Anditalea andensis</name>
    <dbReference type="NCBI Taxonomy" id="1048983"/>
    <lineage>
        <taxon>Bacteria</taxon>
        <taxon>Pseudomonadati</taxon>
        <taxon>Bacteroidota</taxon>
        <taxon>Cytophagia</taxon>
        <taxon>Cytophagales</taxon>
        <taxon>Cytophagaceae</taxon>
        <taxon>Anditalea</taxon>
    </lineage>
</organism>
<dbReference type="STRING" id="1048983.EL17_13705"/>
<evidence type="ECO:0000313" key="1">
    <source>
        <dbReference type="EMBL" id="KEO73392.1"/>
    </source>
</evidence>
<gene>
    <name evidence="1" type="ORF">EL17_13705</name>
</gene>
<keyword evidence="2" id="KW-1185">Reference proteome</keyword>
<proteinExistence type="predicted"/>
<protein>
    <submittedName>
        <fullName evidence="1">Uncharacterized protein</fullName>
    </submittedName>
</protein>
<dbReference type="Proteomes" id="UP000027821">
    <property type="component" value="Unassembled WGS sequence"/>
</dbReference>
<reference evidence="1 2" key="1">
    <citation type="submission" date="2014-04" db="EMBL/GenBank/DDBJ databases">
        <title>Characterization and application of a salt tolerant electro-active bacterium.</title>
        <authorList>
            <person name="Yang L."/>
            <person name="Wei S."/>
            <person name="Tay Q.X.M."/>
        </authorList>
    </citation>
    <scope>NUCLEOTIDE SEQUENCE [LARGE SCALE GENOMIC DNA]</scope>
    <source>
        <strain evidence="1 2">LY1</strain>
    </source>
</reference>
<accession>A0A074LHW9</accession>
<dbReference type="AlphaFoldDB" id="A0A074LHW9"/>
<evidence type="ECO:0000313" key="2">
    <source>
        <dbReference type="Proteomes" id="UP000027821"/>
    </source>
</evidence>
<comment type="caution">
    <text evidence="1">The sequence shown here is derived from an EMBL/GenBank/DDBJ whole genome shotgun (WGS) entry which is preliminary data.</text>
</comment>
<dbReference type="EMBL" id="JMIH01000022">
    <property type="protein sequence ID" value="KEO73392.1"/>
    <property type="molecule type" value="Genomic_DNA"/>
</dbReference>